<dbReference type="SMART" id="SM00320">
    <property type="entry name" value="WD40"/>
    <property type="match status" value="2"/>
</dbReference>
<feature type="compositionally biased region" description="Polar residues" evidence="2">
    <location>
        <begin position="793"/>
        <end position="808"/>
    </location>
</feature>
<evidence type="ECO:0000313" key="4">
    <source>
        <dbReference type="EMBL" id="KIN98255.1"/>
    </source>
</evidence>
<feature type="region of interest" description="Disordered" evidence="2">
    <location>
        <begin position="611"/>
        <end position="640"/>
    </location>
</feature>
<dbReference type="Pfam" id="PF12937">
    <property type="entry name" value="F-box-like"/>
    <property type="match status" value="1"/>
</dbReference>
<dbReference type="EMBL" id="KN832017">
    <property type="protein sequence ID" value="KIN98255.1"/>
    <property type="molecule type" value="Genomic_DNA"/>
</dbReference>
<dbReference type="HOGENOM" id="CLU_008398_2_0_1"/>
<protein>
    <recommendedName>
        <fullName evidence="3">F-box domain-containing protein</fullName>
    </recommendedName>
</protein>
<dbReference type="Gene3D" id="1.20.1280.50">
    <property type="match status" value="1"/>
</dbReference>
<evidence type="ECO:0000313" key="5">
    <source>
        <dbReference type="Proteomes" id="UP000054217"/>
    </source>
</evidence>
<dbReference type="Proteomes" id="UP000054217">
    <property type="component" value="Unassembled WGS sequence"/>
</dbReference>
<dbReference type="PROSITE" id="PS50181">
    <property type="entry name" value="FBOX"/>
    <property type="match status" value="1"/>
</dbReference>
<dbReference type="SUPFAM" id="SSF50978">
    <property type="entry name" value="WD40 repeat-like"/>
    <property type="match status" value="1"/>
</dbReference>
<feature type="compositionally biased region" description="Low complexity" evidence="2">
    <location>
        <begin position="877"/>
        <end position="886"/>
    </location>
</feature>
<reference evidence="4 5" key="1">
    <citation type="submission" date="2014-04" db="EMBL/GenBank/DDBJ databases">
        <authorList>
            <consortium name="DOE Joint Genome Institute"/>
            <person name="Kuo A."/>
            <person name="Kohler A."/>
            <person name="Costa M.D."/>
            <person name="Nagy L.G."/>
            <person name="Floudas D."/>
            <person name="Copeland A."/>
            <person name="Barry K.W."/>
            <person name="Cichocki N."/>
            <person name="Veneault-Fourrey C."/>
            <person name="LaButti K."/>
            <person name="Lindquist E.A."/>
            <person name="Lipzen A."/>
            <person name="Lundell T."/>
            <person name="Morin E."/>
            <person name="Murat C."/>
            <person name="Sun H."/>
            <person name="Tunlid A."/>
            <person name="Henrissat B."/>
            <person name="Grigoriev I.V."/>
            <person name="Hibbett D.S."/>
            <person name="Martin F."/>
            <person name="Nordberg H.P."/>
            <person name="Cantor M.N."/>
            <person name="Hua S.X."/>
        </authorList>
    </citation>
    <scope>NUCLEOTIDE SEQUENCE [LARGE SCALE GENOMIC DNA]</scope>
    <source>
        <strain evidence="4 5">Marx 270</strain>
    </source>
</reference>
<proteinExistence type="predicted"/>
<dbReference type="InterPro" id="IPR001810">
    <property type="entry name" value="F-box_dom"/>
</dbReference>
<evidence type="ECO:0000259" key="3">
    <source>
        <dbReference type="PROSITE" id="PS50181"/>
    </source>
</evidence>
<dbReference type="PROSITE" id="PS50082">
    <property type="entry name" value="WD_REPEATS_2"/>
    <property type="match status" value="2"/>
</dbReference>
<evidence type="ECO:0000256" key="2">
    <source>
        <dbReference type="SAM" id="MobiDB-lite"/>
    </source>
</evidence>
<dbReference type="InterPro" id="IPR036047">
    <property type="entry name" value="F-box-like_dom_sf"/>
</dbReference>
<feature type="region of interest" description="Disordered" evidence="2">
    <location>
        <begin position="857"/>
        <end position="890"/>
    </location>
</feature>
<dbReference type="InterPro" id="IPR001680">
    <property type="entry name" value="WD40_rpt"/>
</dbReference>
<dbReference type="STRING" id="870435.A0A0C3NRW4"/>
<feature type="region of interest" description="Disordered" evidence="2">
    <location>
        <begin position="781"/>
        <end position="842"/>
    </location>
</feature>
<dbReference type="AlphaFoldDB" id="A0A0C3NRW4"/>
<feature type="compositionally biased region" description="Low complexity" evidence="2">
    <location>
        <begin position="822"/>
        <end position="842"/>
    </location>
</feature>
<dbReference type="Gene3D" id="2.130.10.10">
    <property type="entry name" value="YVTN repeat-like/Quinoprotein amine dehydrogenase"/>
    <property type="match status" value="2"/>
</dbReference>
<feature type="repeat" description="WD" evidence="1">
    <location>
        <begin position="279"/>
        <end position="311"/>
    </location>
</feature>
<keyword evidence="5" id="KW-1185">Reference proteome</keyword>
<accession>A0A0C3NRW4</accession>
<sequence>MPTRPAHSSRKEEQISTRTYLHPFLTQTLQHGEQREQKDRSILLGLPVESLTHVTSYLTPPSLIALGSTCRRLHGHVNDDNTWYRAFLTQVVGAHPERPLDEGNVFLLRRVARTWRAEFVSRYMLRQQWEHARTPCITHTPQDTTIDSIYLVSPYIQSSLFPHFPYSNQRDQPAGPGPALLTISLQYGTIARSFPLTGKVLKGYLDPSGTGPGIGNPNAEFTPDVSACEIMSSSSSESKGSVSVVWGKRDGEILLTTTSRAFVPASGFTTSSVVRCSVQDLHHGAVNKIVIDSLSKTFLSAGGDGRVKLWSWDRQNLNCLWTSEQSQVSLVPDGIVGLAGGLSSGVIVGVLASGDICVWWVPSVIDVGTAAIALPELRIGDPTKSGGGQGQSDAGHALSRQTPKLKAIHILRGPRYSSTPPNSLLSPSAASSQPTTLLMSYTSHPFLYLLTVTSTDTLGITQFGDGECGCSLSALEVVSSVVEPIVCSSWPAASREGSGGRTREREFVIAGDYMGFVSFYDIDAPATPAASYNSTSSPTSITPATLLRVSTPKHKFSAHTDGSITSIAWSPYVFVTGSQRGSVAVWDSITLEEVRRFDSLQFSHRPTRFPLLAPPAPDLGGGGGNENENAERADAEGDGDGVSKILIENQMVVVVRGNRVMTWHAGDMRRLGKARRHARGKKVNQGKRMERGVAKGLDQYDFQVSIADSINEITHEREHAAYERERMMRTIGRVREEREGLENLGLDETEAVEYVMWLSREECVKEVGVKVGTKAGEEVHEGDLENLLGDTFTPDTGSTSERAAQAISSLAEEDFLPVPRRSASGSPTPSNSSPSTSLLDSESGSVWGSVSAHLSFSTPSLERERRQSRSVWGSGQGASSSGTSASVLAPGWGDDDDLRFAIELSLAEAQSRGDVL</sequence>
<dbReference type="InParanoid" id="A0A0C3NRW4"/>
<gene>
    <name evidence="4" type="ORF">M404DRAFT_1005387</name>
</gene>
<dbReference type="InterPro" id="IPR003903">
    <property type="entry name" value="UIM_dom"/>
</dbReference>
<dbReference type="PROSITE" id="PS50330">
    <property type="entry name" value="UIM"/>
    <property type="match status" value="1"/>
</dbReference>
<dbReference type="OrthoDB" id="429520at2759"/>
<feature type="domain" description="F-box" evidence="3">
    <location>
        <begin position="40"/>
        <end position="86"/>
    </location>
</feature>
<dbReference type="InterPro" id="IPR036322">
    <property type="entry name" value="WD40_repeat_dom_sf"/>
</dbReference>
<reference evidence="5" key="2">
    <citation type="submission" date="2015-01" db="EMBL/GenBank/DDBJ databases">
        <title>Evolutionary Origins and Diversification of the Mycorrhizal Mutualists.</title>
        <authorList>
            <consortium name="DOE Joint Genome Institute"/>
            <consortium name="Mycorrhizal Genomics Consortium"/>
            <person name="Kohler A."/>
            <person name="Kuo A."/>
            <person name="Nagy L.G."/>
            <person name="Floudas D."/>
            <person name="Copeland A."/>
            <person name="Barry K.W."/>
            <person name="Cichocki N."/>
            <person name="Veneault-Fourrey C."/>
            <person name="LaButti K."/>
            <person name="Lindquist E.A."/>
            <person name="Lipzen A."/>
            <person name="Lundell T."/>
            <person name="Morin E."/>
            <person name="Murat C."/>
            <person name="Riley R."/>
            <person name="Ohm R."/>
            <person name="Sun H."/>
            <person name="Tunlid A."/>
            <person name="Henrissat B."/>
            <person name="Grigoriev I.V."/>
            <person name="Hibbett D.S."/>
            <person name="Martin F."/>
        </authorList>
    </citation>
    <scope>NUCLEOTIDE SEQUENCE [LARGE SCALE GENOMIC DNA]</scope>
    <source>
        <strain evidence="5">Marx 270</strain>
    </source>
</reference>
<dbReference type="InterPro" id="IPR015943">
    <property type="entry name" value="WD40/YVTN_repeat-like_dom_sf"/>
</dbReference>
<name>A0A0C3NRW4_PISTI</name>
<evidence type="ECO:0000256" key="1">
    <source>
        <dbReference type="PROSITE-ProRule" id="PRU00221"/>
    </source>
</evidence>
<dbReference type="SUPFAM" id="SSF81383">
    <property type="entry name" value="F-box domain"/>
    <property type="match status" value="1"/>
</dbReference>
<dbReference type="Pfam" id="PF00400">
    <property type="entry name" value="WD40"/>
    <property type="match status" value="2"/>
</dbReference>
<organism evidence="4 5">
    <name type="scientific">Pisolithus tinctorius Marx 270</name>
    <dbReference type="NCBI Taxonomy" id="870435"/>
    <lineage>
        <taxon>Eukaryota</taxon>
        <taxon>Fungi</taxon>
        <taxon>Dikarya</taxon>
        <taxon>Basidiomycota</taxon>
        <taxon>Agaricomycotina</taxon>
        <taxon>Agaricomycetes</taxon>
        <taxon>Agaricomycetidae</taxon>
        <taxon>Boletales</taxon>
        <taxon>Sclerodermatineae</taxon>
        <taxon>Pisolithaceae</taxon>
        <taxon>Pisolithus</taxon>
    </lineage>
</organism>
<feature type="repeat" description="WD" evidence="1">
    <location>
        <begin position="557"/>
        <end position="596"/>
    </location>
</feature>
<keyword evidence="1" id="KW-0853">WD repeat</keyword>